<keyword evidence="2" id="KW-1185">Reference proteome</keyword>
<accession>A0ACA9R350</accession>
<proteinExistence type="predicted"/>
<protein>
    <submittedName>
        <fullName evidence="1">14046_t:CDS:1</fullName>
    </submittedName>
</protein>
<organism evidence="1 2">
    <name type="scientific">Racocetra persica</name>
    <dbReference type="NCBI Taxonomy" id="160502"/>
    <lineage>
        <taxon>Eukaryota</taxon>
        <taxon>Fungi</taxon>
        <taxon>Fungi incertae sedis</taxon>
        <taxon>Mucoromycota</taxon>
        <taxon>Glomeromycotina</taxon>
        <taxon>Glomeromycetes</taxon>
        <taxon>Diversisporales</taxon>
        <taxon>Gigasporaceae</taxon>
        <taxon>Racocetra</taxon>
    </lineage>
</organism>
<name>A0ACA9R350_9GLOM</name>
<dbReference type="Proteomes" id="UP000789920">
    <property type="component" value="Unassembled WGS sequence"/>
</dbReference>
<evidence type="ECO:0000313" key="2">
    <source>
        <dbReference type="Proteomes" id="UP000789920"/>
    </source>
</evidence>
<reference evidence="1" key="1">
    <citation type="submission" date="2021-06" db="EMBL/GenBank/DDBJ databases">
        <authorList>
            <person name="Kallberg Y."/>
            <person name="Tangrot J."/>
            <person name="Rosling A."/>
        </authorList>
    </citation>
    <scope>NUCLEOTIDE SEQUENCE</scope>
    <source>
        <strain evidence="1">MA461A</strain>
    </source>
</reference>
<gene>
    <name evidence="1" type="ORF">RPERSI_LOCUS16844</name>
</gene>
<feature type="non-terminal residue" evidence="1">
    <location>
        <position position="1"/>
    </location>
</feature>
<comment type="caution">
    <text evidence="1">The sequence shown here is derived from an EMBL/GenBank/DDBJ whole genome shotgun (WGS) entry which is preliminary data.</text>
</comment>
<evidence type="ECO:0000313" key="1">
    <source>
        <dbReference type="EMBL" id="CAG8774806.1"/>
    </source>
</evidence>
<dbReference type="EMBL" id="CAJVQC010042224">
    <property type="protein sequence ID" value="CAG8774806.1"/>
    <property type="molecule type" value="Genomic_DNA"/>
</dbReference>
<sequence>KQYNLMDPYNLKNPVDASVLFEKKQIQEPYIIRSDKISDKIIYTIDGRN</sequence>